<sequence>MANYATVRGDGSRPTTLGLRCGPNTTRQAPRNRDVEPILRSQETGKLRQFLDMHVAKERSVGGYKKLYLFALTPLVFLRSSGHRQNRPQNRDNHNNPVLILAPITHHVLPPSSLSRHGIINNHNLLGNHNHLDQCTSRVTDNRQRLIHSPTASWALS</sequence>
<dbReference type="Proteomes" id="UP001056120">
    <property type="component" value="Linkage Group LG07"/>
</dbReference>
<keyword evidence="2" id="KW-1185">Reference proteome</keyword>
<dbReference type="EMBL" id="CM042024">
    <property type="protein sequence ID" value="KAI3810104.1"/>
    <property type="molecule type" value="Genomic_DNA"/>
</dbReference>
<gene>
    <name evidence="1" type="ORF">L1987_19713</name>
</gene>
<organism evidence="1 2">
    <name type="scientific">Smallanthus sonchifolius</name>
    <dbReference type="NCBI Taxonomy" id="185202"/>
    <lineage>
        <taxon>Eukaryota</taxon>
        <taxon>Viridiplantae</taxon>
        <taxon>Streptophyta</taxon>
        <taxon>Embryophyta</taxon>
        <taxon>Tracheophyta</taxon>
        <taxon>Spermatophyta</taxon>
        <taxon>Magnoliopsida</taxon>
        <taxon>eudicotyledons</taxon>
        <taxon>Gunneridae</taxon>
        <taxon>Pentapetalae</taxon>
        <taxon>asterids</taxon>
        <taxon>campanulids</taxon>
        <taxon>Asterales</taxon>
        <taxon>Asteraceae</taxon>
        <taxon>Asteroideae</taxon>
        <taxon>Heliantheae alliance</taxon>
        <taxon>Millerieae</taxon>
        <taxon>Smallanthus</taxon>
    </lineage>
</organism>
<protein>
    <submittedName>
        <fullName evidence="1">Uncharacterized protein</fullName>
    </submittedName>
</protein>
<reference evidence="1 2" key="2">
    <citation type="journal article" date="2022" name="Mol. Ecol. Resour.">
        <title>The genomes of chicory, endive, great burdock and yacon provide insights into Asteraceae paleo-polyploidization history and plant inulin production.</title>
        <authorList>
            <person name="Fan W."/>
            <person name="Wang S."/>
            <person name="Wang H."/>
            <person name="Wang A."/>
            <person name="Jiang F."/>
            <person name="Liu H."/>
            <person name="Zhao H."/>
            <person name="Xu D."/>
            <person name="Zhang Y."/>
        </authorList>
    </citation>
    <scope>NUCLEOTIDE SEQUENCE [LARGE SCALE GENOMIC DNA]</scope>
    <source>
        <strain evidence="2">cv. Yunnan</strain>
        <tissue evidence="1">Leaves</tissue>
    </source>
</reference>
<reference evidence="2" key="1">
    <citation type="journal article" date="2022" name="Mol. Ecol. Resour.">
        <title>The genomes of chicory, endive, great burdock and yacon provide insights into Asteraceae palaeo-polyploidization history and plant inulin production.</title>
        <authorList>
            <person name="Fan W."/>
            <person name="Wang S."/>
            <person name="Wang H."/>
            <person name="Wang A."/>
            <person name="Jiang F."/>
            <person name="Liu H."/>
            <person name="Zhao H."/>
            <person name="Xu D."/>
            <person name="Zhang Y."/>
        </authorList>
    </citation>
    <scope>NUCLEOTIDE SEQUENCE [LARGE SCALE GENOMIC DNA]</scope>
    <source>
        <strain evidence="2">cv. Yunnan</strain>
    </source>
</reference>
<evidence type="ECO:0000313" key="2">
    <source>
        <dbReference type="Proteomes" id="UP001056120"/>
    </source>
</evidence>
<evidence type="ECO:0000313" key="1">
    <source>
        <dbReference type="EMBL" id="KAI3810104.1"/>
    </source>
</evidence>
<name>A0ACB9IQ19_9ASTR</name>
<comment type="caution">
    <text evidence="1">The sequence shown here is derived from an EMBL/GenBank/DDBJ whole genome shotgun (WGS) entry which is preliminary data.</text>
</comment>
<accession>A0ACB9IQ19</accession>
<proteinExistence type="predicted"/>